<dbReference type="GO" id="GO:0005524">
    <property type="term" value="F:ATP binding"/>
    <property type="evidence" value="ECO:0007669"/>
    <property type="project" value="UniProtKB-KW"/>
</dbReference>
<dbReference type="SMART" id="SM00847">
    <property type="entry name" value="HA2"/>
    <property type="match status" value="1"/>
</dbReference>
<dbReference type="GO" id="GO:0003723">
    <property type="term" value="F:RNA binding"/>
    <property type="evidence" value="ECO:0007669"/>
    <property type="project" value="TreeGrafter"/>
</dbReference>
<name>A0AAW0JDC0_MYOGA</name>
<dbReference type="Pfam" id="PF21010">
    <property type="entry name" value="HA2_C"/>
    <property type="match status" value="1"/>
</dbReference>
<evidence type="ECO:0000313" key="7">
    <source>
        <dbReference type="EMBL" id="KAK7824246.1"/>
    </source>
</evidence>
<organism evidence="7 8">
    <name type="scientific">Myodes glareolus</name>
    <name type="common">Bank vole</name>
    <name type="synonym">Clethrionomys glareolus</name>
    <dbReference type="NCBI Taxonomy" id="447135"/>
    <lineage>
        <taxon>Eukaryota</taxon>
        <taxon>Metazoa</taxon>
        <taxon>Chordata</taxon>
        <taxon>Craniata</taxon>
        <taxon>Vertebrata</taxon>
        <taxon>Euteleostomi</taxon>
        <taxon>Mammalia</taxon>
        <taxon>Eutheria</taxon>
        <taxon>Euarchontoglires</taxon>
        <taxon>Glires</taxon>
        <taxon>Rodentia</taxon>
        <taxon>Myomorpha</taxon>
        <taxon>Muroidea</taxon>
        <taxon>Cricetidae</taxon>
        <taxon>Arvicolinae</taxon>
        <taxon>Myodes</taxon>
    </lineage>
</organism>
<keyword evidence="8" id="KW-1185">Reference proteome</keyword>
<dbReference type="Gene3D" id="3.40.50.300">
    <property type="entry name" value="P-loop containing nucleotide triphosphate hydrolases"/>
    <property type="match status" value="2"/>
</dbReference>
<dbReference type="CDD" id="cd18791">
    <property type="entry name" value="SF2_C_RHA"/>
    <property type="match status" value="1"/>
</dbReference>
<feature type="domain" description="Helicase-associated" evidence="6">
    <location>
        <begin position="526"/>
        <end position="617"/>
    </location>
</feature>
<dbReference type="InterPro" id="IPR048333">
    <property type="entry name" value="HA2_WH"/>
</dbReference>
<evidence type="ECO:0000256" key="2">
    <source>
        <dbReference type="ARBA" id="ARBA00022741"/>
    </source>
</evidence>
<dbReference type="Gene3D" id="1.20.120.1080">
    <property type="match status" value="1"/>
</dbReference>
<comment type="caution">
    <text evidence="7">The sequence shown here is derived from an EMBL/GenBank/DDBJ whole genome shotgun (WGS) entry which is preliminary data.</text>
</comment>
<dbReference type="PANTHER" id="PTHR18934:SF88">
    <property type="entry name" value="PRE-MRNA-SPLICING FACTOR ATP-DEPENDENT RNA HELICASE DHX32-RELATED"/>
    <property type="match status" value="1"/>
</dbReference>
<dbReference type="AlphaFoldDB" id="A0AAW0JDC0"/>
<keyword evidence="4" id="KW-0539">Nucleus</keyword>
<evidence type="ECO:0000256" key="4">
    <source>
        <dbReference type="ARBA" id="ARBA00023242"/>
    </source>
</evidence>
<evidence type="ECO:0000256" key="3">
    <source>
        <dbReference type="ARBA" id="ARBA00022840"/>
    </source>
</evidence>
<dbReference type="PANTHER" id="PTHR18934">
    <property type="entry name" value="ATP-DEPENDENT RNA HELICASE"/>
    <property type="match status" value="1"/>
</dbReference>
<dbReference type="FunFam" id="1.20.120.1080:FF:000010">
    <property type="entry name" value="ATP-dependent RNA helicase DQX1 isoform X1"/>
    <property type="match status" value="1"/>
</dbReference>
<dbReference type="InterPro" id="IPR027417">
    <property type="entry name" value="P-loop_NTPase"/>
</dbReference>
<dbReference type="SUPFAM" id="SSF52540">
    <property type="entry name" value="P-loop containing nucleoside triphosphate hydrolases"/>
    <property type="match status" value="1"/>
</dbReference>
<dbReference type="InterPro" id="IPR007502">
    <property type="entry name" value="Helicase-assoc_dom"/>
</dbReference>
<evidence type="ECO:0000256" key="1">
    <source>
        <dbReference type="ARBA" id="ARBA00004123"/>
    </source>
</evidence>
<reference evidence="7 8" key="1">
    <citation type="journal article" date="2023" name="bioRxiv">
        <title>Conserved and derived expression patterns and positive selection on dental genes reveal complex evolutionary context of ever-growing rodent molars.</title>
        <authorList>
            <person name="Calamari Z.T."/>
            <person name="Song A."/>
            <person name="Cohen E."/>
            <person name="Akter M."/>
            <person name="Roy R.D."/>
            <person name="Hallikas O."/>
            <person name="Christensen M.M."/>
            <person name="Li P."/>
            <person name="Marangoni P."/>
            <person name="Jernvall J."/>
            <person name="Klein O.D."/>
        </authorList>
    </citation>
    <scope>NUCLEOTIDE SEQUENCE [LARGE SCALE GENOMIC DNA]</scope>
    <source>
        <strain evidence="7">V071</strain>
    </source>
</reference>
<proteinExistence type="predicted"/>
<dbReference type="Pfam" id="PF07717">
    <property type="entry name" value="OB_NTP_bind"/>
    <property type="match status" value="1"/>
</dbReference>
<feature type="region of interest" description="Disordered" evidence="5">
    <location>
        <begin position="1"/>
        <end position="28"/>
    </location>
</feature>
<evidence type="ECO:0000259" key="6">
    <source>
        <dbReference type="SMART" id="SM00847"/>
    </source>
</evidence>
<evidence type="ECO:0000256" key="5">
    <source>
        <dbReference type="SAM" id="MobiDB-lite"/>
    </source>
</evidence>
<dbReference type="FunFam" id="3.40.50.300:FF:001055">
    <property type="entry name" value="putative pre-mRNA-splicing factor ATP-dependent RNA helicase DHX32"/>
    <property type="match status" value="1"/>
</dbReference>
<dbReference type="GO" id="GO:0005681">
    <property type="term" value="C:spliceosomal complex"/>
    <property type="evidence" value="ECO:0007669"/>
    <property type="project" value="TreeGrafter"/>
</dbReference>
<keyword evidence="3" id="KW-0067">ATP-binding</keyword>
<comment type="subcellular location">
    <subcellularLocation>
        <location evidence="1">Nucleus</location>
    </subcellularLocation>
</comment>
<dbReference type="Pfam" id="PF04408">
    <property type="entry name" value="WHD_HA2"/>
    <property type="match status" value="1"/>
</dbReference>
<gene>
    <name evidence="7" type="ORF">U0070_001717</name>
</gene>
<keyword evidence="2" id="KW-0547">Nucleotide-binding</keyword>
<dbReference type="InterPro" id="IPR011709">
    <property type="entry name" value="DEAD-box_helicase_OB_fold"/>
</dbReference>
<dbReference type="EMBL" id="JBBHLL010000047">
    <property type="protein sequence ID" value="KAK7824246.1"/>
    <property type="molecule type" value="Genomic_DNA"/>
</dbReference>
<accession>A0AAW0JDC0</accession>
<sequence length="812" mass="91117">MDEDELEHPNSSLEKRYFPESLDSSDGDEEGVLACEDLELNPFDGLPYSSRYYKLLKEREELPIWKEKYSFMECLLQNQVVVVSGDTKCGKSSQKSTKPVGIEVSHHLVALMAGDRHIAACPDPASAPGVPEAGEAMGRVEAYRIVPQWCAEYCLSIHYQHGGVICTQVHKQMAVQLALRVADEMDVNIGHEVGYVIPYENCCTTETILRYCTDDMLQREMMSNPFLGSYGVIILDDIQERSMATDVLLGLLKNVLLARPELKLIINCSPLLLSKLSSYYGNVPLVEVKSKHPVEVVYLSGAEKDSFESILRLIFEIHRSGEKGDVVVFLACEQGFPATTLKYTWVNKVAQDIEKTYEIVCQEGSNLNPDLGELVVIPLYPKEKCNLFRPVDETEKRCQVDQRRVVLTTSCGESLIWSHTVKFVIDVGVERRQVYNPRIRANSLVLQPISQSQAETRKQLLGSSPSGKLFCLYTEEFASKDMRPLKPAEMQEANLTSMVLFMKRVDIAGLGRCDFMSRPAPESLMQALEDLDYLAALDNDGNLSEFGIIMSEFPLDPQLSKSILASCEFDCVDEMLTIAAMVTAPSCFLHVPQGAEEAAETCWKTFLHPEGDHFTLINVYRAYQDTALNSTNEHCVETWCHDYFLNCSALRTADVIRAELLEIIKRIELPYTEPAFGSKENSLNIKKSLLSGYFMQIARDVDGSGNYLMLTHKQVAQLHPLSSYSITKKMPEWVLFHQFSIAENNYISVASAVSPGLFMQLVPQYYFSNLPPSESKDILQQASSHLPTTAVKKDQDGCDKCPDAAEQRCSIQ</sequence>
<evidence type="ECO:0000313" key="8">
    <source>
        <dbReference type="Proteomes" id="UP001488838"/>
    </source>
</evidence>
<dbReference type="GO" id="GO:0004386">
    <property type="term" value="F:helicase activity"/>
    <property type="evidence" value="ECO:0007669"/>
    <property type="project" value="TreeGrafter"/>
</dbReference>
<dbReference type="Proteomes" id="UP001488838">
    <property type="component" value="Unassembled WGS sequence"/>
</dbReference>
<protein>
    <recommendedName>
        <fullName evidence="6">Helicase-associated domain-containing protein</fullName>
    </recommendedName>
</protein>